<evidence type="ECO:0000256" key="6">
    <source>
        <dbReference type="RuleBase" id="RU003704"/>
    </source>
</evidence>
<dbReference type="EMBL" id="SDKM01000021">
    <property type="protein sequence ID" value="RYP84751.1"/>
    <property type="molecule type" value="Genomic_DNA"/>
</dbReference>
<dbReference type="InterPro" id="IPR050306">
    <property type="entry name" value="PfkB_Carbo_kinase"/>
</dbReference>
<organism evidence="8 9">
    <name type="scientific">Nocardioides guangzhouensis</name>
    <dbReference type="NCBI Taxonomy" id="2497878"/>
    <lineage>
        <taxon>Bacteria</taxon>
        <taxon>Bacillati</taxon>
        <taxon>Actinomycetota</taxon>
        <taxon>Actinomycetes</taxon>
        <taxon>Propionibacteriales</taxon>
        <taxon>Nocardioidaceae</taxon>
        <taxon>Nocardioides</taxon>
    </lineage>
</organism>
<evidence type="ECO:0000313" key="9">
    <source>
        <dbReference type="Proteomes" id="UP000295198"/>
    </source>
</evidence>
<dbReference type="InterPro" id="IPR011611">
    <property type="entry name" value="PfkB_dom"/>
</dbReference>
<dbReference type="Gene3D" id="3.40.1190.20">
    <property type="match status" value="1"/>
</dbReference>
<dbReference type="PROSITE" id="PS00584">
    <property type="entry name" value="PFKB_KINASES_2"/>
    <property type="match status" value="1"/>
</dbReference>
<keyword evidence="2 6" id="KW-0808">Transferase</keyword>
<evidence type="ECO:0000256" key="3">
    <source>
        <dbReference type="ARBA" id="ARBA00022741"/>
    </source>
</evidence>
<evidence type="ECO:0000256" key="1">
    <source>
        <dbReference type="ARBA" id="ARBA00010688"/>
    </source>
</evidence>
<reference evidence="8 9" key="1">
    <citation type="submission" date="2019-01" db="EMBL/GenBank/DDBJ databases">
        <title>Nocardioides guangzhouensis sp. nov., an actinobacterium isolated from soil.</title>
        <authorList>
            <person name="Fu Y."/>
            <person name="Cai Y."/>
            <person name="Lin Z."/>
            <person name="Chen P."/>
        </authorList>
    </citation>
    <scope>NUCLEOTIDE SEQUENCE [LARGE SCALE GENOMIC DNA]</scope>
    <source>
        <strain evidence="8 9">130</strain>
    </source>
</reference>
<evidence type="ECO:0000259" key="7">
    <source>
        <dbReference type="Pfam" id="PF00294"/>
    </source>
</evidence>
<name>A0A4Q4ZBR3_9ACTN</name>
<dbReference type="InterPro" id="IPR002139">
    <property type="entry name" value="Ribo/fructo_kinase"/>
</dbReference>
<comment type="similarity">
    <text evidence="1 6">Belongs to the carbohydrate kinase PfkB family.</text>
</comment>
<dbReference type="Proteomes" id="UP000295198">
    <property type="component" value="Unassembled WGS sequence"/>
</dbReference>
<dbReference type="GO" id="GO:0008865">
    <property type="term" value="F:fructokinase activity"/>
    <property type="evidence" value="ECO:0007669"/>
    <property type="project" value="UniProtKB-ARBA"/>
</dbReference>
<dbReference type="PANTHER" id="PTHR43085">
    <property type="entry name" value="HEXOKINASE FAMILY MEMBER"/>
    <property type="match status" value="1"/>
</dbReference>
<feature type="domain" description="Carbohydrate kinase PfkB" evidence="7">
    <location>
        <begin position="21"/>
        <end position="299"/>
    </location>
</feature>
<protein>
    <submittedName>
        <fullName evidence="8">Carbohydrate kinase</fullName>
    </submittedName>
</protein>
<dbReference type="Pfam" id="PF00294">
    <property type="entry name" value="PfkB"/>
    <property type="match status" value="1"/>
</dbReference>
<evidence type="ECO:0000256" key="5">
    <source>
        <dbReference type="ARBA" id="ARBA00022840"/>
    </source>
</evidence>
<comment type="caution">
    <text evidence="8">The sequence shown here is derived from an EMBL/GenBank/DDBJ whole genome shotgun (WGS) entry which is preliminary data.</text>
</comment>
<dbReference type="InterPro" id="IPR029056">
    <property type="entry name" value="Ribokinase-like"/>
</dbReference>
<evidence type="ECO:0000256" key="4">
    <source>
        <dbReference type="ARBA" id="ARBA00022777"/>
    </source>
</evidence>
<keyword evidence="9" id="KW-1185">Reference proteome</keyword>
<dbReference type="RefSeq" id="WP_134718559.1">
    <property type="nucleotide sequence ID" value="NZ_SDKM01000021.1"/>
</dbReference>
<evidence type="ECO:0000313" key="8">
    <source>
        <dbReference type="EMBL" id="RYP84751.1"/>
    </source>
</evidence>
<dbReference type="GO" id="GO:0006000">
    <property type="term" value="P:fructose metabolic process"/>
    <property type="evidence" value="ECO:0007669"/>
    <property type="project" value="UniProtKB-ARBA"/>
</dbReference>
<accession>A0A4Q4ZBR3</accession>
<dbReference type="OrthoDB" id="9795789at2"/>
<dbReference type="SUPFAM" id="SSF53613">
    <property type="entry name" value="Ribokinase-like"/>
    <property type="match status" value="1"/>
</dbReference>
<dbReference type="GO" id="GO:0005524">
    <property type="term" value="F:ATP binding"/>
    <property type="evidence" value="ECO:0007669"/>
    <property type="project" value="UniProtKB-KW"/>
</dbReference>
<dbReference type="PANTHER" id="PTHR43085:SF1">
    <property type="entry name" value="PSEUDOURIDINE KINASE-RELATED"/>
    <property type="match status" value="1"/>
</dbReference>
<dbReference type="InterPro" id="IPR002173">
    <property type="entry name" value="Carboh/pur_kinase_PfkB_CS"/>
</dbReference>
<evidence type="ECO:0000256" key="2">
    <source>
        <dbReference type="ARBA" id="ARBA00022679"/>
    </source>
</evidence>
<keyword evidence="3" id="KW-0547">Nucleotide-binding</keyword>
<sequence>MFSGAALVIGEALVDVVRGDGNQVEYPGGSAANVAVALARLGRPTWLATSYAADEYGVLLAEHLSRNDVQRANDPGAVTRTSSAVATLDAGGAATYTFDLQWRLNPVDLPPDVVPAVVHACSIGAVLEPGAVDVLGEVQRFRGVATVSYDLNLRPSITGTGPDVVARIEKLVATADVVKASDEDLEALSPEAAWEDTALRLLELGPTAVVVTRGRSGATVLRRGGRVDVPASRVKVADTIGAGDTFGAALLDALSSLGLLGAVRRDALAALDDAGWHEVVSAAVRAAAITVSRPGADPPTRAELG</sequence>
<gene>
    <name evidence="8" type="ORF">EKO23_14645</name>
</gene>
<proteinExistence type="inferred from homology"/>
<dbReference type="AlphaFoldDB" id="A0A4Q4ZBR3"/>
<keyword evidence="5" id="KW-0067">ATP-binding</keyword>
<dbReference type="PRINTS" id="PR00990">
    <property type="entry name" value="RIBOKINASE"/>
</dbReference>
<keyword evidence="4 6" id="KW-0418">Kinase</keyword>